<dbReference type="InterPro" id="IPR043504">
    <property type="entry name" value="Peptidase_S1_PA_chymotrypsin"/>
</dbReference>
<dbReference type="PANTHER" id="PTHR24252">
    <property type="entry name" value="ACROSIN-RELATED"/>
    <property type="match status" value="1"/>
</dbReference>
<keyword evidence="2" id="KW-0732">Signal</keyword>
<dbReference type="PROSITE" id="PS00134">
    <property type="entry name" value="TRYPSIN_HIS"/>
    <property type="match status" value="1"/>
</dbReference>
<dbReference type="InterPro" id="IPR001314">
    <property type="entry name" value="Peptidase_S1A"/>
</dbReference>
<evidence type="ECO:0000256" key="2">
    <source>
        <dbReference type="ARBA" id="ARBA00022729"/>
    </source>
</evidence>
<comment type="caution">
    <text evidence="12">The sequence shown here is derived from an EMBL/GenBank/DDBJ whole genome shotgun (WGS) entry which is preliminary data.</text>
</comment>
<dbReference type="Gene3D" id="2.40.10.10">
    <property type="entry name" value="Trypsin-like serine proteases"/>
    <property type="match status" value="2"/>
</dbReference>
<evidence type="ECO:0000313" key="12">
    <source>
        <dbReference type="EMBL" id="KAK4887599.1"/>
    </source>
</evidence>
<dbReference type="InterPro" id="IPR018114">
    <property type="entry name" value="TRYPSIN_HIS"/>
</dbReference>
<evidence type="ECO:0000256" key="6">
    <source>
        <dbReference type="ARBA" id="ARBA00023180"/>
    </source>
</evidence>
<dbReference type="PROSITE" id="PS00135">
    <property type="entry name" value="TRYPSIN_SER"/>
    <property type="match status" value="1"/>
</dbReference>
<protein>
    <recommendedName>
        <fullName evidence="14">CLIP domain-containing serine protease</fullName>
    </recommendedName>
</protein>
<gene>
    <name evidence="12" type="ORF">RN001_003870</name>
</gene>
<dbReference type="FunFam" id="2.40.10.10:FF:000028">
    <property type="entry name" value="Serine protease easter"/>
    <property type="match status" value="1"/>
</dbReference>
<proteinExistence type="inferred from homology"/>
<dbReference type="PANTHER" id="PTHR24252:SF7">
    <property type="entry name" value="HYALIN"/>
    <property type="match status" value="1"/>
</dbReference>
<dbReference type="InterPro" id="IPR033116">
    <property type="entry name" value="TRYPSIN_SER"/>
</dbReference>
<keyword evidence="5" id="KW-1015">Disulfide bond</keyword>
<evidence type="ECO:0000256" key="4">
    <source>
        <dbReference type="ARBA" id="ARBA00022825"/>
    </source>
</evidence>
<evidence type="ECO:0000256" key="3">
    <source>
        <dbReference type="ARBA" id="ARBA00022801"/>
    </source>
</evidence>
<dbReference type="PROSITE" id="PS50240">
    <property type="entry name" value="TRYPSIN_DOM"/>
    <property type="match status" value="1"/>
</dbReference>
<dbReference type="Pfam" id="PF12032">
    <property type="entry name" value="CLIP"/>
    <property type="match status" value="1"/>
</dbReference>
<dbReference type="PROSITE" id="PS51888">
    <property type="entry name" value="CLIP"/>
    <property type="match status" value="1"/>
</dbReference>
<dbReference type="GO" id="GO:0006508">
    <property type="term" value="P:proteolysis"/>
    <property type="evidence" value="ECO:0007669"/>
    <property type="project" value="UniProtKB-KW"/>
</dbReference>
<name>A0AAN7Q6Q3_9COLE</name>
<evidence type="ECO:0000256" key="9">
    <source>
        <dbReference type="SAM" id="MobiDB-lite"/>
    </source>
</evidence>
<dbReference type="SUPFAM" id="SSF50494">
    <property type="entry name" value="Trypsin-like serine proteases"/>
    <property type="match status" value="1"/>
</dbReference>
<evidence type="ECO:0000256" key="8">
    <source>
        <dbReference type="RuleBase" id="RU363034"/>
    </source>
</evidence>
<evidence type="ECO:0000259" key="11">
    <source>
        <dbReference type="PROSITE" id="PS51888"/>
    </source>
</evidence>
<keyword evidence="3 8" id="KW-0378">Hydrolase</keyword>
<reference evidence="13" key="1">
    <citation type="submission" date="2023-01" db="EMBL/GenBank/DDBJ databases">
        <title>Key to firefly adult light organ development and bioluminescence: homeobox transcription factors regulate luciferase expression and transportation to peroxisome.</title>
        <authorList>
            <person name="Fu X."/>
        </authorList>
    </citation>
    <scope>NUCLEOTIDE SEQUENCE [LARGE SCALE GENOMIC DNA]</scope>
</reference>
<evidence type="ECO:0008006" key="14">
    <source>
        <dbReference type="Google" id="ProtNLM"/>
    </source>
</evidence>
<keyword evidence="13" id="KW-1185">Reference proteome</keyword>
<dbReference type="InterPro" id="IPR009003">
    <property type="entry name" value="Peptidase_S1_PA"/>
</dbReference>
<sequence length="596" mass="67104">MDKDIEDNFTQEENTLLAFDVPGEIEIQWSHCDNEAKDSDKDYNISLSVLQEQWNETGSNNRNHGPQKQKKTLAESKWTKEHTNIDMLATTGSLDRLQIVKVQLMTSNDKMCRIYNQLLITFTIIGVTHAQYHGAPCTTPNFKNGVCISIYSCQALLNALQNPNDEIIAFAKQSQCGYEAQPLVCCEISTKIITNNETTCGIEKDSERIIDGTITNVEEFPWMAALEYSFKENGSNAGIKCAGSLISERFVLTAAHCIASDSVSLLRVWLGDWQLSTNPDCQTLVVLTECADPVVKISVIESITHPGFNLSTGFNDIGLLRLAENVDFTDYIRPICLPSSDFTDLDALRTIAGWGITEDGKSSDIKLKAQVPLVGNRQCSKKLRIPLNENQFCAGGRDRKDACRGDSGGPLMRNYALAEDDTKYQWYLEVFLFIKMSQEAGPSSIHPDDLNFEEWCLKQLEEDDDEDGDITESEHDTESDQSGNKELEKENTELREHLRTQHFFYGREKKNPTTWSKQPPPAHTRTRRHNLVVSLPGLRGPSKKLSEIARPVQVSDLLFSEDMVHKVIQWTNRKLSQCQAKIMSQEIGYEGESPLD</sequence>
<dbReference type="InterPro" id="IPR001254">
    <property type="entry name" value="Trypsin_dom"/>
</dbReference>
<evidence type="ECO:0000256" key="7">
    <source>
        <dbReference type="ARBA" id="ARBA00024195"/>
    </source>
</evidence>
<keyword evidence="6" id="KW-0325">Glycoprotein</keyword>
<dbReference type="InterPro" id="IPR038565">
    <property type="entry name" value="CLIP_sf"/>
</dbReference>
<evidence type="ECO:0000313" key="13">
    <source>
        <dbReference type="Proteomes" id="UP001353858"/>
    </source>
</evidence>
<dbReference type="EMBL" id="JARPUR010000001">
    <property type="protein sequence ID" value="KAK4887599.1"/>
    <property type="molecule type" value="Genomic_DNA"/>
</dbReference>
<dbReference type="SMART" id="SM00680">
    <property type="entry name" value="CLIP"/>
    <property type="match status" value="1"/>
</dbReference>
<evidence type="ECO:0000256" key="5">
    <source>
        <dbReference type="ARBA" id="ARBA00023157"/>
    </source>
</evidence>
<keyword evidence="4 8" id="KW-0720">Serine protease</keyword>
<feature type="compositionally biased region" description="Basic and acidic residues" evidence="9">
    <location>
        <begin position="472"/>
        <end position="490"/>
    </location>
</feature>
<dbReference type="Gene3D" id="3.30.1640.30">
    <property type="match status" value="1"/>
</dbReference>
<dbReference type="Proteomes" id="UP001353858">
    <property type="component" value="Unassembled WGS sequence"/>
</dbReference>
<keyword evidence="1 8" id="KW-0645">Protease</keyword>
<dbReference type="CDD" id="cd00190">
    <property type="entry name" value="Tryp_SPc"/>
    <property type="match status" value="1"/>
</dbReference>
<dbReference type="AlphaFoldDB" id="A0AAN7Q6Q3"/>
<feature type="region of interest" description="Disordered" evidence="9">
    <location>
        <begin position="463"/>
        <end position="490"/>
    </location>
</feature>
<organism evidence="12 13">
    <name type="scientific">Aquatica leii</name>
    <dbReference type="NCBI Taxonomy" id="1421715"/>
    <lineage>
        <taxon>Eukaryota</taxon>
        <taxon>Metazoa</taxon>
        <taxon>Ecdysozoa</taxon>
        <taxon>Arthropoda</taxon>
        <taxon>Hexapoda</taxon>
        <taxon>Insecta</taxon>
        <taxon>Pterygota</taxon>
        <taxon>Neoptera</taxon>
        <taxon>Endopterygota</taxon>
        <taxon>Coleoptera</taxon>
        <taxon>Polyphaga</taxon>
        <taxon>Elateriformia</taxon>
        <taxon>Elateroidea</taxon>
        <taxon>Lampyridae</taxon>
        <taxon>Luciolinae</taxon>
        <taxon>Aquatica</taxon>
    </lineage>
</organism>
<dbReference type="GO" id="GO:0004252">
    <property type="term" value="F:serine-type endopeptidase activity"/>
    <property type="evidence" value="ECO:0007669"/>
    <property type="project" value="InterPro"/>
</dbReference>
<feature type="domain" description="Clip" evidence="11">
    <location>
        <begin position="136"/>
        <end position="186"/>
    </location>
</feature>
<accession>A0AAN7Q6Q3</accession>
<evidence type="ECO:0000259" key="10">
    <source>
        <dbReference type="PROSITE" id="PS50240"/>
    </source>
</evidence>
<dbReference type="SMART" id="SM00020">
    <property type="entry name" value="Tryp_SPc"/>
    <property type="match status" value="1"/>
</dbReference>
<dbReference type="Pfam" id="PF00089">
    <property type="entry name" value="Trypsin"/>
    <property type="match status" value="1"/>
</dbReference>
<dbReference type="PRINTS" id="PR00722">
    <property type="entry name" value="CHYMOTRYPSIN"/>
</dbReference>
<feature type="domain" description="Peptidase S1" evidence="10">
    <location>
        <begin position="209"/>
        <end position="461"/>
    </location>
</feature>
<dbReference type="InterPro" id="IPR022700">
    <property type="entry name" value="CLIP"/>
</dbReference>
<evidence type="ECO:0000256" key="1">
    <source>
        <dbReference type="ARBA" id="ARBA00022670"/>
    </source>
</evidence>
<comment type="similarity">
    <text evidence="7">Belongs to the peptidase S1 family. CLIP subfamily.</text>
</comment>